<dbReference type="Proteomes" id="UP001140560">
    <property type="component" value="Unassembled WGS sequence"/>
</dbReference>
<comment type="caution">
    <text evidence="10">The sequence shown here is derived from an EMBL/GenBank/DDBJ whole genome shotgun (WGS) entry which is preliminary data.</text>
</comment>
<evidence type="ECO:0000256" key="9">
    <source>
        <dbReference type="SAM" id="SignalP"/>
    </source>
</evidence>
<dbReference type="PANTHER" id="PTHR31686:SF1">
    <property type="entry name" value="SULFITE EFFLUX PUMP SSU1"/>
    <property type="match status" value="1"/>
</dbReference>
<keyword evidence="4" id="KW-1003">Cell membrane</keyword>
<dbReference type="GO" id="GO:0005886">
    <property type="term" value="C:plasma membrane"/>
    <property type="evidence" value="ECO:0007669"/>
    <property type="project" value="UniProtKB-SubCell"/>
</dbReference>
<feature type="chain" id="PRO_5040901964" evidence="9">
    <location>
        <begin position="20"/>
        <end position="233"/>
    </location>
</feature>
<dbReference type="AlphaFoldDB" id="A0A9W8XYH5"/>
<dbReference type="EMBL" id="JAPEUY010000021">
    <property type="protein sequence ID" value="KAJ4362426.1"/>
    <property type="molecule type" value="Genomic_DNA"/>
</dbReference>
<dbReference type="InterPro" id="IPR051629">
    <property type="entry name" value="Sulfite_efflux_TDT"/>
</dbReference>
<dbReference type="InterPro" id="IPR038665">
    <property type="entry name" value="Voltage-dep_anion_channel_sf"/>
</dbReference>
<feature type="transmembrane region" description="Helical" evidence="8">
    <location>
        <begin position="33"/>
        <end position="59"/>
    </location>
</feature>
<evidence type="ECO:0000256" key="2">
    <source>
        <dbReference type="ARBA" id="ARBA00008566"/>
    </source>
</evidence>
<evidence type="ECO:0000256" key="7">
    <source>
        <dbReference type="ARBA" id="ARBA00023136"/>
    </source>
</evidence>
<comment type="subcellular location">
    <subcellularLocation>
        <location evidence="1">Cell membrane</location>
        <topology evidence="1">Multi-pass membrane protein</topology>
    </subcellularLocation>
</comment>
<evidence type="ECO:0000256" key="5">
    <source>
        <dbReference type="ARBA" id="ARBA00022692"/>
    </source>
</evidence>
<protein>
    <submittedName>
        <fullName evidence="10">Plasma membrane sulfite pump involved in sulfite metabolism</fullName>
    </submittedName>
</protein>
<dbReference type="InterPro" id="IPR004695">
    <property type="entry name" value="SLAC1/Mae1/Ssu1/TehA"/>
</dbReference>
<evidence type="ECO:0000256" key="8">
    <source>
        <dbReference type="SAM" id="Phobius"/>
    </source>
</evidence>
<feature type="transmembrane region" description="Helical" evidence="8">
    <location>
        <begin position="149"/>
        <end position="170"/>
    </location>
</feature>
<feature type="transmembrane region" description="Helical" evidence="8">
    <location>
        <begin position="114"/>
        <end position="137"/>
    </location>
</feature>
<accession>A0A9W8XYH5</accession>
<comment type="similarity">
    <text evidence="2">Belongs to the tellurite-resistance/dicarboxylate transporter (TDT) family.</text>
</comment>
<keyword evidence="6 8" id="KW-1133">Transmembrane helix</keyword>
<dbReference type="PANTHER" id="PTHR31686">
    <property type="match status" value="1"/>
</dbReference>
<dbReference type="Pfam" id="PF03595">
    <property type="entry name" value="SLAC1"/>
    <property type="match status" value="1"/>
</dbReference>
<evidence type="ECO:0000256" key="3">
    <source>
        <dbReference type="ARBA" id="ARBA00022448"/>
    </source>
</evidence>
<keyword evidence="3" id="KW-0813">Transport</keyword>
<evidence type="ECO:0000256" key="6">
    <source>
        <dbReference type="ARBA" id="ARBA00022989"/>
    </source>
</evidence>
<feature type="signal peptide" evidence="9">
    <location>
        <begin position="1"/>
        <end position="19"/>
    </location>
</feature>
<evidence type="ECO:0000313" key="10">
    <source>
        <dbReference type="EMBL" id="KAJ4362426.1"/>
    </source>
</evidence>
<dbReference type="OrthoDB" id="1099at2759"/>
<gene>
    <name evidence="10" type="primary">SSU1</name>
    <name evidence="10" type="ORF">N0V83_010519</name>
</gene>
<name>A0A9W8XYH5_9PLEO</name>
<keyword evidence="9" id="KW-0732">Signal</keyword>
<proteinExistence type="inferred from homology"/>
<sequence>MTAAWLLPIVACVVAAASGAVVASILPDPDHALITIITSYILWGMGVPLALVVMAMYFHRLAIYKLPPQEVIVSVFLPLGPMGQGGYAAMQLRIQASRVFPETKVLHPMAGEILYVLGWITAMVLWGFGLVWGFFAVASISRSKFPFNMGWWGFTFPIGVFTMSTISIASELKSPFFKVLGTIFATSVIVLWLVVAAGTIKNVLYGNLVDAPCLREMEKKANATAAERQQQGA</sequence>
<dbReference type="GO" id="GO:0000319">
    <property type="term" value="F:sulfite transmembrane transporter activity"/>
    <property type="evidence" value="ECO:0007669"/>
    <property type="project" value="TreeGrafter"/>
</dbReference>
<keyword evidence="7 8" id="KW-0472">Membrane</keyword>
<organism evidence="10 11">
    <name type="scientific">Neocucurbitaria cava</name>
    <dbReference type="NCBI Taxonomy" id="798079"/>
    <lineage>
        <taxon>Eukaryota</taxon>
        <taxon>Fungi</taxon>
        <taxon>Dikarya</taxon>
        <taxon>Ascomycota</taxon>
        <taxon>Pezizomycotina</taxon>
        <taxon>Dothideomycetes</taxon>
        <taxon>Pleosporomycetidae</taxon>
        <taxon>Pleosporales</taxon>
        <taxon>Pleosporineae</taxon>
        <taxon>Cucurbitariaceae</taxon>
        <taxon>Neocucurbitaria</taxon>
    </lineage>
</organism>
<keyword evidence="11" id="KW-1185">Reference proteome</keyword>
<keyword evidence="5 8" id="KW-0812">Transmembrane</keyword>
<evidence type="ECO:0000256" key="4">
    <source>
        <dbReference type="ARBA" id="ARBA00022475"/>
    </source>
</evidence>
<evidence type="ECO:0000313" key="11">
    <source>
        <dbReference type="Proteomes" id="UP001140560"/>
    </source>
</evidence>
<dbReference type="Gene3D" id="1.50.10.150">
    <property type="entry name" value="Voltage-dependent anion channel"/>
    <property type="match status" value="1"/>
</dbReference>
<evidence type="ECO:0000256" key="1">
    <source>
        <dbReference type="ARBA" id="ARBA00004651"/>
    </source>
</evidence>
<feature type="transmembrane region" description="Helical" evidence="8">
    <location>
        <begin position="176"/>
        <end position="195"/>
    </location>
</feature>
<reference evidence="10" key="1">
    <citation type="submission" date="2022-10" db="EMBL/GenBank/DDBJ databases">
        <title>Tapping the CABI collections for fungal endophytes: first genome assemblies for Collariella, Neodidymelliopsis, Ascochyta clinopodiicola, Didymella pomorum, Didymosphaeria variabile, Neocosmospora piperis and Neocucurbitaria cava.</title>
        <authorList>
            <person name="Hill R."/>
        </authorList>
    </citation>
    <scope>NUCLEOTIDE SEQUENCE</scope>
    <source>
        <strain evidence="10">IMI 356814</strain>
    </source>
</reference>